<dbReference type="Gene3D" id="1.25.40.10">
    <property type="entry name" value="Tetratricopeptide repeat domain"/>
    <property type="match status" value="2"/>
</dbReference>
<dbReference type="SMART" id="SM00862">
    <property type="entry name" value="Trans_reg_C"/>
    <property type="match status" value="1"/>
</dbReference>
<keyword evidence="2" id="KW-0805">Transcription regulation</keyword>
<evidence type="ECO:0000313" key="9">
    <source>
        <dbReference type="Proteomes" id="UP001565435"/>
    </source>
</evidence>
<evidence type="ECO:0000259" key="6">
    <source>
        <dbReference type="SMART" id="SM00862"/>
    </source>
</evidence>
<evidence type="ECO:0000256" key="3">
    <source>
        <dbReference type="ARBA" id="ARBA00023125"/>
    </source>
</evidence>
<feature type="domain" description="OmpR/PhoB-type" evidence="6">
    <location>
        <begin position="17"/>
        <end position="87"/>
    </location>
</feature>
<dbReference type="InterPro" id="IPR005158">
    <property type="entry name" value="BTAD"/>
</dbReference>
<evidence type="ECO:0000259" key="7">
    <source>
        <dbReference type="SMART" id="SM01043"/>
    </source>
</evidence>
<dbReference type="InterPro" id="IPR051677">
    <property type="entry name" value="AfsR-DnrI-RedD_regulator"/>
</dbReference>
<dbReference type="InterPro" id="IPR036388">
    <property type="entry name" value="WH-like_DNA-bd_sf"/>
</dbReference>
<feature type="region of interest" description="Disordered" evidence="5">
    <location>
        <begin position="538"/>
        <end position="578"/>
    </location>
</feature>
<accession>A0ABV4EKV2</accession>
<protein>
    <submittedName>
        <fullName evidence="8">DNA-binding SARP family transcriptional activator</fullName>
    </submittedName>
</protein>
<evidence type="ECO:0000256" key="2">
    <source>
        <dbReference type="ARBA" id="ARBA00023015"/>
    </source>
</evidence>
<sequence>MELRVMGRVEILHDGVARGVQGRTQRALLSLLVLRLRAWTPASLIVEALWPGEWSERVATRMHVQIHRLRKQLGNGILLSSPNGYRLDLSQHSVDAWRFEHSARTALGDDMPDHDLETLRCLEAAADQWGGEPFPDVDLPGTADWQSELRDLHTRIRERCAEFHLEFGEGNTALKLLTRLTHEHPENEHAQFLRVSALQQTGQETELPGAFDEVHRSLEELGLDPSPDLLHTQRMLVHNREEEIRSDLAVIDPAGDLTPGTEDEADPTMRGSVLRRELAYILMAKGRHSEALSLLERLEALHSGLGHENLCAILLRDMVAVMALTGDLRRALRLLGEASRLDQRTTGTDATLHIIRALVLTHMSRLRRAEYALAAAGEPTGPKARQVMWWRTRSQIDRRTGRHHDAVTGALTAWNMARHDAIEADVGPILLDVACSMRDVGDAECFDWYRTVLRFAHEDMRFPLAASAHASMAKAQLLWGRPKTAIVHSRAGLELARWSGCWLFAGKAAARLAEAEEQMGDTSSALRHRQEAQSFYRRIDFPTPSPIHSGPGDGTGLRARQAAQDGSQRTHSPDRMRS</sequence>
<organism evidence="8 9">
    <name type="scientific">Brevibacterium epidermidis</name>
    <dbReference type="NCBI Taxonomy" id="1698"/>
    <lineage>
        <taxon>Bacteria</taxon>
        <taxon>Bacillati</taxon>
        <taxon>Actinomycetota</taxon>
        <taxon>Actinomycetes</taxon>
        <taxon>Micrococcales</taxon>
        <taxon>Brevibacteriaceae</taxon>
        <taxon>Brevibacterium</taxon>
    </lineage>
</organism>
<dbReference type="SUPFAM" id="SSF46894">
    <property type="entry name" value="C-terminal effector domain of the bipartite response regulators"/>
    <property type="match status" value="1"/>
</dbReference>
<dbReference type="PANTHER" id="PTHR35807:SF1">
    <property type="entry name" value="TRANSCRIPTIONAL REGULATOR REDD"/>
    <property type="match status" value="1"/>
</dbReference>
<keyword evidence="4" id="KW-0804">Transcription</keyword>
<evidence type="ECO:0000256" key="4">
    <source>
        <dbReference type="ARBA" id="ARBA00023163"/>
    </source>
</evidence>
<dbReference type="SMART" id="SM01043">
    <property type="entry name" value="BTAD"/>
    <property type="match status" value="1"/>
</dbReference>
<proteinExistence type="inferred from homology"/>
<comment type="similarity">
    <text evidence="1">Belongs to the AfsR/DnrI/RedD regulatory family.</text>
</comment>
<dbReference type="Pfam" id="PF03704">
    <property type="entry name" value="BTAD"/>
    <property type="match status" value="1"/>
</dbReference>
<dbReference type="InterPro" id="IPR016032">
    <property type="entry name" value="Sig_transdc_resp-reg_C-effctor"/>
</dbReference>
<dbReference type="SUPFAM" id="SSF48452">
    <property type="entry name" value="TPR-like"/>
    <property type="match status" value="3"/>
</dbReference>
<dbReference type="RefSeq" id="WP_370036440.1">
    <property type="nucleotide sequence ID" value="NZ_JBGBYS010000012.1"/>
</dbReference>
<evidence type="ECO:0000256" key="5">
    <source>
        <dbReference type="SAM" id="MobiDB-lite"/>
    </source>
</evidence>
<keyword evidence="3 8" id="KW-0238">DNA-binding</keyword>
<dbReference type="Proteomes" id="UP001565435">
    <property type="component" value="Unassembled WGS sequence"/>
</dbReference>
<dbReference type="InterPro" id="IPR001867">
    <property type="entry name" value="OmpR/PhoB-type_DNA-bd"/>
</dbReference>
<evidence type="ECO:0000256" key="1">
    <source>
        <dbReference type="ARBA" id="ARBA00005820"/>
    </source>
</evidence>
<reference evidence="8 9" key="1">
    <citation type="submission" date="2024-07" db="EMBL/GenBank/DDBJ databases">
        <title>Mealworm larvae gut microbial communities from Newark, Delaware, USA.</title>
        <authorList>
            <person name="Blenner M."/>
        </authorList>
    </citation>
    <scope>NUCLEOTIDE SEQUENCE [LARGE SCALE GENOMIC DNA]</scope>
    <source>
        <strain evidence="8 9">UD i117</strain>
    </source>
</reference>
<name>A0ABV4EKV2_BREEP</name>
<keyword evidence="9" id="KW-1185">Reference proteome</keyword>
<dbReference type="InterPro" id="IPR011990">
    <property type="entry name" value="TPR-like_helical_dom_sf"/>
</dbReference>
<evidence type="ECO:0000313" key="8">
    <source>
        <dbReference type="EMBL" id="MEY9259178.1"/>
    </source>
</evidence>
<dbReference type="Gene3D" id="1.10.10.10">
    <property type="entry name" value="Winged helix-like DNA-binding domain superfamily/Winged helix DNA-binding domain"/>
    <property type="match status" value="1"/>
</dbReference>
<dbReference type="GO" id="GO:0003677">
    <property type="term" value="F:DNA binding"/>
    <property type="evidence" value="ECO:0007669"/>
    <property type="project" value="UniProtKB-KW"/>
</dbReference>
<comment type="caution">
    <text evidence="8">The sequence shown here is derived from an EMBL/GenBank/DDBJ whole genome shotgun (WGS) entry which is preliminary data.</text>
</comment>
<feature type="domain" description="Bacterial transcriptional activator" evidence="7">
    <location>
        <begin position="94"/>
        <end position="237"/>
    </location>
</feature>
<gene>
    <name evidence="8" type="ORF">ABH903_002210</name>
</gene>
<dbReference type="EMBL" id="JBGBYS010000012">
    <property type="protein sequence ID" value="MEY9259178.1"/>
    <property type="molecule type" value="Genomic_DNA"/>
</dbReference>
<dbReference type="PANTHER" id="PTHR35807">
    <property type="entry name" value="TRANSCRIPTIONAL REGULATOR REDD-RELATED"/>
    <property type="match status" value="1"/>
</dbReference>